<feature type="compositionally biased region" description="Basic and acidic residues" evidence="1">
    <location>
        <begin position="64"/>
        <end position="83"/>
    </location>
</feature>
<comment type="caution">
    <text evidence="2">The sequence shown here is derived from an EMBL/GenBank/DDBJ whole genome shotgun (WGS) entry which is preliminary data.</text>
</comment>
<dbReference type="AlphaFoldDB" id="A0A371EF95"/>
<evidence type="ECO:0000256" key="1">
    <source>
        <dbReference type="SAM" id="MobiDB-lite"/>
    </source>
</evidence>
<sequence length="91" mass="10314">MGRLALNRLGVIMSTRHLCMKFPIGQKVGSVWIDSHLAQKFYEDSLKVETYPTKVAVNALELDLDPRSQHEHEGPYPTEELKEIQLGPLPT</sequence>
<organism evidence="2 3">
    <name type="scientific">Mucuna pruriens</name>
    <name type="common">Velvet bean</name>
    <name type="synonym">Dolichos pruriens</name>
    <dbReference type="NCBI Taxonomy" id="157652"/>
    <lineage>
        <taxon>Eukaryota</taxon>
        <taxon>Viridiplantae</taxon>
        <taxon>Streptophyta</taxon>
        <taxon>Embryophyta</taxon>
        <taxon>Tracheophyta</taxon>
        <taxon>Spermatophyta</taxon>
        <taxon>Magnoliopsida</taxon>
        <taxon>eudicotyledons</taxon>
        <taxon>Gunneridae</taxon>
        <taxon>Pentapetalae</taxon>
        <taxon>rosids</taxon>
        <taxon>fabids</taxon>
        <taxon>Fabales</taxon>
        <taxon>Fabaceae</taxon>
        <taxon>Papilionoideae</taxon>
        <taxon>50 kb inversion clade</taxon>
        <taxon>NPAAA clade</taxon>
        <taxon>indigoferoid/millettioid clade</taxon>
        <taxon>Phaseoleae</taxon>
        <taxon>Mucuna</taxon>
    </lineage>
</organism>
<dbReference type="Proteomes" id="UP000257109">
    <property type="component" value="Unassembled WGS sequence"/>
</dbReference>
<proteinExistence type="predicted"/>
<evidence type="ECO:0000313" key="3">
    <source>
        <dbReference type="Proteomes" id="UP000257109"/>
    </source>
</evidence>
<name>A0A371EF95_MUCPR</name>
<dbReference type="EMBL" id="QJKJ01014254">
    <property type="protein sequence ID" value="RDX64713.1"/>
    <property type="molecule type" value="Genomic_DNA"/>
</dbReference>
<protein>
    <submittedName>
        <fullName evidence="2">Uncharacterized protein</fullName>
    </submittedName>
</protein>
<keyword evidence="3" id="KW-1185">Reference proteome</keyword>
<feature type="region of interest" description="Disordered" evidence="1">
    <location>
        <begin position="64"/>
        <end position="91"/>
    </location>
</feature>
<accession>A0A371EF95</accession>
<feature type="non-terminal residue" evidence="2">
    <location>
        <position position="1"/>
    </location>
</feature>
<reference evidence="2" key="1">
    <citation type="submission" date="2018-05" db="EMBL/GenBank/DDBJ databases">
        <title>Draft genome of Mucuna pruriens seed.</title>
        <authorList>
            <person name="Nnadi N.E."/>
            <person name="Vos R."/>
            <person name="Hasami M.H."/>
            <person name="Devisetty U.K."/>
            <person name="Aguiy J.C."/>
        </authorList>
    </citation>
    <scope>NUCLEOTIDE SEQUENCE [LARGE SCALE GENOMIC DNA]</scope>
    <source>
        <strain evidence="2">JCA_2017</strain>
    </source>
</reference>
<gene>
    <name evidence="2" type="ORF">CR513_56696</name>
</gene>
<evidence type="ECO:0000313" key="2">
    <source>
        <dbReference type="EMBL" id="RDX64713.1"/>
    </source>
</evidence>
<dbReference type="OrthoDB" id="2919534at2759"/>